<feature type="region of interest" description="Disordered" evidence="1">
    <location>
        <begin position="115"/>
        <end position="141"/>
    </location>
</feature>
<dbReference type="Proteomes" id="UP000299084">
    <property type="component" value="Unassembled WGS sequence"/>
</dbReference>
<sequence length="317" mass="34928">MWKKEKSSSPKNRWFSAGLRTHSHLRSARPGTLAPLPRLLQGRASGQGSQDPGWISCLGGFLIPRTDCLFPEGASSLANNISSGPQLGPLWGEHTRTRLGWGFCRLWSVLLRGRRDPSTQTSPPLPDSAQGPQKTSTTSAANSLLSAGDHKETAFLNGQSVCVQQGRFESPIINERPPRRGKGKSPRWTQTDKRTQVADLQHTAVGHPDRRATSRGEPEPRSVPKGARALRVLGPRGTRRLEERWVFTVRESRREGRENCSDQEQERRSGGRGRRENGDSENVGKERKGGDRSTELVRGKGTLDSKGHGVRGEKKAS</sequence>
<organism evidence="2 3">
    <name type="scientific">Camelus dromedarius</name>
    <name type="common">Dromedary</name>
    <name type="synonym">Arabian camel</name>
    <dbReference type="NCBI Taxonomy" id="9838"/>
    <lineage>
        <taxon>Eukaryota</taxon>
        <taxon>Metazoa</taxon>
        <taxon>Chordata</taxon>
        <taxon>Craniata</taxon>
        <taxon>Vertebrata</taxon>
        <taxon>Euteleostomi</taxon>
        <taxon>Mammalia</taxon>
        <taxon>Eutheria</taxon>
        <taxon>Laurasiatheria</taxon>
        <taxon>Artiodactyla</taxon>
        <taxon>Tylopoda</taxon>
        <taxon>Camelidae</taxon>
        <taxon>Camelus</taxon>
    </lineage>
</organism>
<evidence type="ECO:0000256" key="1">
    <source>
        <dbReference type="SAM" id="MobiDB-lite"/>
    </source>
</evidence>
<comment type="caution">
    <text evidence="2">The sequence shown here is derived from an EMBL/GenBank/DDBJ whole genome shotgun (WGS) entry which is preliminary data.</text>
</comment>
<gene>
    <name evidence="2" type="ORF">Cadr_000030946</name>
</gene>
<dbReference type="EMBL" id="JWIN03000060">
    <property type="protein sequence ID" value="KAB1252103.1"/>
    <property type="molecule type" value="Genomic_DNA"/>
</dbReference>
<dbReference type="AlphaFoldDB" id="A0A5N4BZP7"/>
<feature type="compositionally biased region" description="Basic and acidic residues" evidence="1">
    <location>
        <begin position="207"/>
        <end position="222"/>
    </location>
</feature>
<evidence type="ECO:0000313" key="3">
    <source>
        <dbReference type="Proteomes" id="UP000299084"/>
    </source>
</evidence>
<evidence type="ECO:0000313" key="2">
    <source>
        <dbReference type="EMBL" id="KAB1252103.1"/>
    </source>
</evidence>
<reference evidence="2 3" key="1">
    <citation type="journal article" date="2019" name="Mol. Ecol. Resour.">
        <title>Improving Illumina assemblies with Hi-C and long reads: an example with the North African dromedary.</title>
        <authorList>
            <person name="Elbers J.P."/>
            <person name="Rogers M.F."/>
            <person name="Perelman P.L."/>
            <person name="Proskuryakova A.A."/>
            <person name="Serdyukova N.A."/>
            <person name="Johnson W.E."/>
            <person name="Horin P."/>
            <person name="Corander J."/>
            <person name="Murphy D."/>
            <person name="Burger P.A."/>
        </authorList>
    </citation>
    <scope>NUCLEOTIDE SEQUENCE [LARGE SCALE GENOMIC DNA]</scope>
    <source>
        <strain evidence="2">Drom800</strain>
        <tissue evidence="2">Blood</tissue>
    </source>
</reference>
<accession>A0A5N4BZP7</accession>
<name>A0A5N4BZP7_CAMDR</name>
<protein>
    <submittedName>
        <fullName evidence="2">Uncharacterized protein</fullName>
    </submittedName>
</protein>
<feature type="region of interest" description="Disordered" evidence="1">
    <location>
        <begin position="168"/>
        <end position="235"/>
    </location>
</feature>
<proteinExistence type="predicted"/>
<keyword evidence="3" id="KW-1185">Reference proteome</keyword>
<feature type="region of interest" description="Disordered" evidence="1">
    <location>
        <begin position="251"/>
        <end position="317"/>
    </location>
</feature>